<comment type="caution">
    <text evidence="1">The sequence shown here is derived from an EMBL/GenBank/DDBJ whole genome shotgun (WGS) entry which is preliminary data.</text>
</comment>
<dbReference type="Proteomes" id="UP000260793">
    <property type="component" value="Unassembled WGS sequence"/>
</dbReference>
<evidence type="ECO:0000313" key="2">
    <source>
        <dbReference type="Proteomes" id="UP000260793"/>
    </source>
</evidence>
<gene>
    <name evidence="1" type="ORF">DXD17_13145</name>
</gene>
<dbReference type="RefSeq" id="WP_092072983.1">
    <property type="nucleotide sequence ID" value="NZ_QSQN01000046.1"/>
</dbReference>
<reference evidence="1 2" key="1">
    <citation type="submission" date="2018-08" db="EMBL/GenBank/DDBJ databases">
        <title>A genome reference for cultivated species of the human gut microbiota.</title>
        <authorList>
            <person name="Zou Y."/>
            <person name="Xue W."/>
            <person name="Luo G."/>
        </authorList>
    </citation>
    <scope>NUCLEOTIDE SEQUENCE [LARGE SCALE GENOMIC DNA]</scope>
    <source>
        <strain evidence="1 2">TF11-7</strain>
    </source>
</reference>
<dbReference type="AlphaFoldDB" id="A0A3E4LIE0"/>
<accession>A0A3E4LIE0</accession>
<proteinExistence type="predicted"/>
<evidence type="ECO:0000313" key="1">
    <source>
        <dbReference type="EMBL" id="RGK37126.1"/>
    </source>
</evidence>
<protein>
    <submittedName>
        <fullName evidence="1">Uncharacterized protein</fullName>
    </submittedName>
</protein>
<name>A0A3E4LIE0_9FIRM</name>
<dbReference type="EMBL" id="QSQN01000046">
    <property type="protein sequence ID" value="RGK37126.1"/>
    <property type="molecule type" value="Genomic_DNA"/>
</dbReference>
<sequence>MYKFLEYGDAHYVVDYIYESDIYDEEKFLFAPDVDILKTSELDIRNSLFTYFMQIFVEMDKTRNIKNILLCQTNQKQRDNNTARIELLSISDTNFVDFALEKLCSLLIIQEIKKIKITILKEQLNDKVISILLSSGFEMECIYKSKDNNDNLDIITFSKIL</sequence>
<organism evidence="1 2">
    <name type="scientific">[Ruminococcus] lactaris</name>
    <dbReference type="NCBI Taxonomy" id="46228"/>
    <lineage>
        <taxon>Bacteria</taxon>
        <taxon>Bacillati</taxon>
        <taxon>Bacillota</taxon>
        <taxon>Clostridia</taxon>
        <taxon>Lachnospirales</taxon>
        <taxon>Lachnospiraceae</taxon>
        <taxon>Mediterraneibacter</taxon>
    </lineage>
</organism>